<dbReference type="SUPFAM" id="SSF54117">
    <property type="entry name" value="Interleukin 8-like chemokines"/>
    <property type="match status" value="1"/>
</dbReference>
<name>A0A8C2HUF5_CYPCA</name>
<dbReference type="Proteomes" id="UP000694701">
    <property type="component" value="Unplaced"/>
</dbReference>
<sequence>SCVSKTLLLCLAIILLAQVTSTGHSFCPGLKTSETVLSKEDIKNYKILKADICHIDAIEFKTVNGLTFCSNPRKLWVKRAMQFVDKKANETTAHPINATSTFKTESVQNTTSHWNGQDELRSRSHEPHEYFLHMFINFATGRNTDFFFSCFCQFFNILAFMNYPKFLSPPHIDLNFSTDL</sequence>
<evidence type="ECO:0000256" key="1">
    <source>
        <dbReference type="ARBA" id="ARBA00022514"/>
    </source>
</evidence>
<feature type="chain" id="PRO_5034690823" description="Chemokine interleukin-8-like domain-containing protein" evidence="2">
    <location>
        <begin position="23"/>
        <end position="180"/>
    </location>
</feature>
<dbReference type="Gene3D" id="2.40.50.40">
    <property type="match status" value="1"/>
</dbReference>
<proteinExistence type="predicted"/>
<accession>A0A8C2HUF5</accession>
<dbReference type="AlphaFoldDB" id="A0A8C2HUF5"/>
<evidence type="ECO:0000313" key="5">
    <source>
        <dbReference type="Proteomes" id="UP000694701"/>
    </source>
</evidence>
<dbReference type="GO" id="GO:0006955">
    <property type="term" value="P:immune response"/>
    <property type="evidence" value="ECO:0007669"/>
    <property type="project" value="InterPro"/>
</dbReference>
<dbReference type="GO" id="GO:0008009">
    <property type="term" value="F:chemokine activity"/>
    <property type="evidence" value="ECO:0007669"/>
    <property type="project" value="InterPro"/>
</dbReference>
<dbReference type="Pfam" id="PF00048">
    <property type="entry name" value="IL8"/>
    <property type="match status" value="1"/>
</dbReference>
<dbReference type="GO" id="GO:0005615">
    <property type="term" value="C:extracellular space"/>
    <property type="evidence" value="ECO:0007669"/>
    <property type="project" value="UniProtKB-KW"/>
</dbReference>
<dbReference type="InterPro" id="IPR036048">
    <property type="entry name" value="Interleukin_8-like_sf"/>
</dbReference>
<protein>
    <recommendedName>
        <fullName evidence="3">Chemokine interleukin-8-like domain-containing protein</fullName>
    </recommendedName>
</protein>
<evidence type="ECO:0000313" key="4">
    <source>
        <dbReference type="Ensembl" id="ENSCCRP00020069253.1"/>
    </source>
</evidence>
<keyword evidence="1" id="KW-0202">Cytokine</keyword>
<organism evidence="4 5">
    <name type="scientific">Cyprinus carpio</name>
    <name type="common">Common carp</name>
    <dbReference type="NCBI Taxonomy" id="7962"/>
    <lineage>
        <taxon>Eukaryota</taxon>
        <taxon>Metazoa</taxon>
        <taxon>Chordata</taxon>
        <taxon>Craniata</taxon>
        <taxon>Vertebrata</taxon>
        <taxon>Euteleostomi</taxon>
        <taxon>Actinopterygii</taxon>
        <taxon>Neopterygii</taxon>
        <taxon>Teleostei</taxon>
        <taxon>Ostariophysi</taxon>
        <taxon>Cypriniformes</taxon>
        <taxon>Cyprinidae</taxon>
        <taxon>Cyprininae</taxon>
        <taxon>Cyprinus</taxon>
    </lineage>
</organism>
<keyword evidence="2" id="KW-0732">Signal</keyword>
<evidence type="ECO:0000256" key="2">
    <source>
        <dbReference type="SAM" id="SignalP"/>
    </source>
</evidence>
<dbReference type="SMART" id="SM00199">
    <property type="entry name" value="SCY"/>
    <property type="match status" value="1"/>
</dbReference>
<evidence type="ECO:0000259" key="3">
    <source>
        <dbReference type="SMART" id="SM00199"/>
    </source>
</evidence>
<dbReference type="InterPro" id="IPR001811">
    <property type="entry name" value="Chemokine_IL8-like_dom"/>
</dbReference>
<feature type="domain" description="Chemokine interleukin-8-like" evidence="3">
    <location>
        <begin position="24"/>
        <end position="84"/>
    </location>
</feature>
<dbReference type="Ensembl" id="ENSCCRT00020076118.1">
    <property type="protein sequence ID" value="ENSCCRP00020069253.1"/>
    <property type="gene ID" value="ENSCCRG00020032446.1"/>
</dbReference>
<feature type="signal peptide" evidence="2">
    <location>
        <begin position="1"/>
        <end position="22"/>
    </location>
</feature>
<reference evidence="4" key="1">
    <citation type="submission" date="2025-08" db="UniProtKB">
        <authorList>
            <consortium name="Ensembl"/>
        </authorList>
    </citation>
    <scope>IDENTIFICATION</scope>
</reference>